<keyword evidence="1" id="KW-0472">Membrane</keyword>
<keyword evidence="1" id="KW-0812">Transmembrane</keyword>
<comment type="caution">
    <text evidence="2">The sequence shown here is derived from an EMBL/GenBank/DDBJ whole genome shotgun (WGS) entry which is preliminary data.</text>
</comment>
<gene>
    <name evidence="2" type="ORF">SLEP1_g41026</name>
</gene>
<evidence type="ECO:0000313" key="2">
    <source>
        <dbReference type="EMBL" id="GKV32415.1"/>
    </source>
</evidence>
<dbReference type="Proteomes" id="UP001054252">
    <property type="component" value="Unassembled WGS sequence"/>
</dbReference>
<proteinExistence type="predicted"/>
<keyword evidence="3" id="KW-1185">Reference proteome</keyword>
<name>A0AAV5L5U4_9ROSI</name>
<protein>
    <submittedName>
        <fullName evidence="2">Uncharacterized protein</fullName>
    </submittedName>
</protein>
<evidence type="ECO:0000313" key="3">
    <source>
        <dbReference type="Proteomes" id="UP001054252"/>
    </source>
</evidence>
<accession>A0AAV5L5U4</accession>
<evidence type="ECO:0000256" key="1">
    <source>
        <dbReference type="SAM" id="Phobius"/>
    </source>
</evidence>
<reference evidence="2 3" key="1">
    <citation type="journal article" date="2021" name="Commun. Biol.">
        <title>The genome of Shorea leprosula (Dipterocarpaceae) highlights the ecological relevance of drought in aseasonal tropical rainforests.</title>
        <authorList>
            <person name="Ng K.K.S."/>
            <person name="Kobayashi M.J."/>
            <person name="Fawcett J.A."/>
            <person name="Hatakeyama M."/>
            <person name="Paape T."/>
            <person name="Ng C.H."/>
            <person name="Ang C.C."/>
            <person name="Tnah L.H."/>
            <person name="Lee C.T."/>
            <person name="Nishiyama T."/>
            <person name="Sese J."/>
            <person name="O'Brien M.J."/>
            <person name="Copetti D."/>
            <person name="Mohd Noor M.I."/>
            <person name="Ong R.C."/>
            <person name="Putra M."/>
            <person name="Sireger I.Z."/>
            <person name="Indrioko S."/>
            <person name="Kosugi Y."/>
            <person name="Izuno A."/>
            <person name="Isagi Y."/>
            <person name="Lee S.L."/>
            <person name="Shimizu K.K."/>
        </authorList>
    </citation>
    <scope>NUCLEOTIDE SEQUENCE [LARGE SCALE GENOMIC DNA]</scope>
    <source>
        <strain evidence="2">214</strain>
    </source>
</reference>
<organism evidence="2 3">
    <name type="scientific">Rubroshorea leprosula</name>
    <dbReference type="NCBI Taxonomy" id="152421"/>
    <lineage>
        <taxon>Eukaryota</taxon>
        <taxon>Viridiplantae</taxon>
        <taxon>Streptophyta</taxon>
        <taxon>Embryophyta</taxon>
        <taxon>Tracheophyta</taxon>
        <taxon>Spermatophyta</taxon>
        <taxon>Magnoliopsida</taxon>
        <taxon>eudicotyledons</taxon>
        <taxon>Gunneridae</taxon>
        <taxon>Pentapetalae</taxon>
        <taxon>rosids</taxon>
        <taxon>malvids</taxon>
        <taxon>Malvales</taxon>
        <taxon>Dipterocarpaceae</taxon>
        <taxon>Rubroshorea</taxon>
    </lineage>
</organism>
<dbReference type="EMBL" id="BPVZ01000095">
    <property type="protein sequence ID" value="GKV32415.1"/>
    <property type="molecule type" value="Genomic_DNA"/>
</dbReference>
<sequence length="55" mass="6371">MLAHVDMFTDMTGLILTPATRRIHWQILTPATGRIHWQIPVACQWVVIILAITYR</sequence>
<keyword evidence="1" id="KW-1133">Transmembrane helix</keyword>
<feature type="transmembrane region" description="Helical" evidence="1">
    <location>
        <begin position="35"/>
        <end position="54"/>
    </location>
</feature>
<dbReference type="AlphaFoldDB" id="A0AAV5L5U4"/>